<gene>
    <name evidence="1" type="ORF">E2562_003116</name>
</gene>
<sequence length="131" mass="13939">MPWTIVTVAFTTTGCRHGRPHYCAVTGIIVLAPGLLSPSPPLATGESLSPRCLGAAECRQHPPAGPCCYFLPGVALVVRRHPHYLYASRLTLVCCAVTPSVLPSSSPPRCRRLLFPALRCTASHVPPSSGR</sequence>
<evidence type="ECO:0000313" key="1">
    <source>
        <dbReference type="EMBL" id="KAF0921315.1"/>
    </source>
</evidence>
<reference evidence="1 2" key="1">
    <citation type="submission" date="2019-11" db="EMBL/GenBank/DDBJ databases">
        <title>Whole genome sequence of Oryza granulata.</title>
        <authorList>
            <person name="Li W."/>
        </authorList>
    </citation>
    <scope>NUCLEOTIDE SEQUENCE [LARGE SCALE GENOMIC DNA]</scope>
    <source>
        <strain evidence="2">cv. Menghai</strain>
        <tissue evidence="1">Leaf</tissue>
    </source>
</reference>
<dbReference type="AlphaFoldDB" id="A0A6G1E886"/>
<comment type="caution">
    <text evidence="1">The sequence shown here is derived from an EMBL/GenBank/DDBJ whole genome shotgun (WGS) entry which is preliminary data.</text>
</comment>
<evidence type="ECO:0000313" key="2">
    <source>
        <dbReference type="Proteomes" id="UP000479710"/>
    </source>
</evidence>
<dbReference type="EMBL" id="SPHZ02000004">
    <property type="protein sequence ID" value="KAF0921315.1"/>
    <property type="molecule type" value="Genomic_DNA"/>
</dbReference>
<accession>A0A6G1E886</accession>
<name>A0A6G1E886_9ORYZ</name>
<dbReference type="Proteomes" id="UP000479710">
    <property type="component" value="Unassembled WGS sequence"/>
</dbReference>
<proteinExistence type="predicted"/>
<organism evidence="1 2">
    <name type="scientific">Oryza meyeriana var. granulata</name>
    <dbReference type="NCBI Taxonomy" id="110450"/>
    <lineage>
        <taxon>Eukaryota</taxon>
        <taxon>Viridiplantae</taxon>
        <taxon>Streptophyta</taxon>
        <taxon>Embryophyta</taxon>
        <taxon>Tracheophyta</taxon>
        <taxon>Spermatophyta</taxon>
        <taxon>Magnoliopsida</taxon>
        <taxon>Liliopsida</taxon>
        <taxon>Poales</taxon>
        <taxon>Poaceae</taxon>
        <taxon>BOP clade</taxon>
        <taxon>Oryzoideae</taxon>
        <taxon>Oryzeae</taxon>
        <taxon>Oryzinae</taxon>
        <taxon>Oryza</taxon>
        <taxon>Oryza meyeriana</taxon>
    </lineage>
</organism>
<keyword evidence="2" id="KW-1185">Reference proteome</keyword>
<protein>
    <submittedName>
        <fullName evidence="1">Uncharacterized protein</fullName>
    </submittedName>
</protein>